<accession>F0WND8</accession>
<proteinExistence type="predicted"/>
<evidence type="ECO:0000313" key="1">
    <source>
        <dbReference type="EMBL" id="CCA22829.1"/>
    </source>
</evidence>
<sequence length="214" mass="24063">MQLLAQMVNTPSSMDTTVHSHPNRICSQLKEERFPKILEGARPGNVIAHFVLPILISHQLSFLFVPSLRPRIFGFGYDGRVGGFQPMSCICLETSQLDVQLLQRNVHLQRLTIGTIFAEPQDFFPLSVIILLTRSSASHFAKNDEVINPFFARAKHPHAGKQGCYMSGDKQTVEKLIFSSEATPRCACVLFLFAFCVYMPMHRMTQSLGYLSNS</sequence>
<dbReference type="HOGENOM" id="CLU_114737_0_0_1"/>
<gene>
    <name evidence="1" type="primary">AlNc14C169G7967</name>
    <name evidence="1" type="ORF">ALNC14_089720</name>
</gene>
<dbReference type="EMBL" id="FR824214">
    <property type="protein sequence ID" value="CCA22829.1"/>
    <property type="molecule type" value="Genomic_DNA"/>
</dbReference>
<name>F0WND8_9STRA</name>
<reference evidence="1" key="2">
    <citation type="submission" date="2011-02" db="EMBL/GenBank/DDBJ databases">
        <authorList>
            <person name="MacLean D."/>
        </authorList>
    </citation>
    <scope>NUCLEOTIDE SEQUENCE</scope>
</reference>
<organism evidence="1">
    <name type="scientific">Albugo laibachii Nc14</name>
    <dbReference type="NCBI Taxonomy" id="890382"/>
    <lineage>
        <taxon>Eukaryota</taxon>
        <taxon>Sar</taxon>
        <taxon>Stramenopiles</taxon>
        <taxon>Oomycota</taxon>
        <taxon>Peronosporomycetes</taxon>
        <taxon>Albuginales</taxon>
        <taxon>Albuginaceae</taxon>
        <taxon>Albugo</taxon>
    </lineage>
</organism>
<dbReference type="AlphaFoldDB" id="F0WND8"/>
<protein>
    <submittedName>
        <fullName evidence="1">AlNc14C169G7967 protein</fullName>
    </submittedName>
</protein>
<reference evidence="1" key="1">
    <citation type="journal article" date="2011" name="PLoS Biol.">
        <title>Gene gain and loss during evolution of obligate parasitism in the white rust pathogen of Arabidopsis thaliana.</title>
        <authorList>
            <person name="Kemen E."/>
            <person name="Gardiner A."/>
            <person name="Schultz-Larsen T."/>
            <person name="Kemen A.C."/>
            <person name="Balmuth A.L."/>
            <person name="Robert-Seilaniantz A."/>
            <person name="Bailey K."/>
            <person name="Holub E."/>
            <person name="Studholme D.J."/>
            <person name="Maclean D."/>
            <person name="Jones J.D."/>
        </authorList>
    </citation>
    <scope>NUCLEOTIDE SEQUENCE</scope>
</reference>